<keyword evidence="6" id="KW-1185">Reference proteome</keyword>
<feature type="region of interest" description="Disordered" evidence="4">
    <location>
        <begin position="273"/>
        <end position="292"/>
    </location>
</feature>
<dbReference type="GeneTree" id="ENSGT00390000018570"/>
<reference evidence="5" key="2">
    <citation type="submission" date="2025-09" db="UniProtKB">
        <authorList>
            <consortium name="Ensembl"/>
        </authorList>
    </citation>
    <scope>IDENTIFICATION</scope>
</reference>
<evidence type="ECO:0000256" key="2">
    <source>
        <dbReference type="ARBA" id="ARBA00023054"/>
    </source>
</evidence>
<protein>
    <submittedName>
        <fullName evidence="5">Cerebellar degeneration-related protein 2b</fullName>
    </submittedName>
</protein>
<feature type="coiled-coil region" evidence="3">
    <location>
        <begin position="43"/>
        <end position="140"/>
    </location>
</feature>
<dbReference type="Ensembl" id="ENSHCOT00000025935.1">
    <property type="protein sequence ID" value="ENSHCOP00000009797.1"/>
    <property type="gene ID" value="ENSHCOG00000012310.1"/>
</dbReference>
<evidence type="ECO:0000313" key="5">
    <source>
        <dbReference type="Ensembl" id="ENSHCOP00000009797.1"/>
    </source>
</evidence>
<dbReference type="PANTHER" id="PTHR19232:SF1">
    <property type="entry name" value="CEREBELLAR DEGENERATION-RELATED PROTEIN 2"/>
    <property type="match status" value="1"/>
</dbReference>
<comment type="similarity">
    <text evidence="1">Belongs to the CDR2 family.</text>
</comment>
<sequence>MLTDMSVEEEFELKEEEPWYDKQDLEQDLQLAAELGKSLLERNRELEQSLQQMCSTNQEQVQEIEYLGKQVELLRQVNDQHAKVYEQLDVASRELEQSNRTLTQDNRTAQHKIRGLKETVEELQTRVDELQRETDDVKLGPSQVARRRWRGGQSLEQLPKLRFKRRDDDPEEARLGIDWRDGVRRWHEEQQASLRRSLRSLQAQYAGERARREEAEREAGLLSRQNEALEQQLAGMEACRLEREAEELRHLWKSKSFSRLNVAYALPEEEAEVECDGEAEPGGASPRGRRPLKRWASERLLQAKPGAEHECRCAQRAAEEERGGISLLNEVDAQYSALQVKYEQLLRHFGLQQRHQEEPRHKAVQTAERTAGFRQPEYKELFREIFARIQKTKEDLENRAGPPCT</sequence>
<evidence type="ECO:0000256" key="3">
    <source>
        <dbReference type="SAM" id="Coils"/>
    </source>
</evidence>
<keyword evidence="2 3" id="KW-0175">Coiled coil</keyword>
<feature type="coiled-coil region" evidence="3">
    <location>
        <begin position="198"/>
        <end position="232"/>
    </location>
</feature>
<dbReference type="InterPro" id="IPR026079">
    <property type="entry name" value="CDR2"/>
</dbReference>
<evidence type="ECO:0000313" key="6">
    <source>
        <dbReference type="Proteomes" id="UP000264820"/>
    </source>
</evidence>
<dbReference type="AlphaFoldDB" id="A0A3Q2XZ95"/>
<organism evidence="5 6">
    <name type="scientific">Hippocampus comes</name>
    <name type="common">Tiger tail seahorse</name>
    <dbReference type="NCBI Taxonomy" id="109280"/>
    <lineage>
        <taxon>Eukaryota</taxon>
        <taxon>Metazoa</taxon>
        <taxon>Chordata</taxon>
        <taxon>Craniata</taxon>
        <taxon>Vertebrata</taxon>
        <taxon>Euteleostomi</taxon>
        <taxon>Actinopterygii</taxon>
        <taxon>Neopterygii</taxon>
        <taxon>Teleostei</taxon>
        <taxon>Neoteleostei</taxon>
        <taxon>Acanthomorphata</taxon>
        <taxon>Syngnathiaria</taxon>
        <taxon>Syngnathiformes</taxon>
        <taxon>Syngnathoidei</taxon>
        <taxon>Syngnathidae</taxon>
        <taxon>Hippocampus</taxon>
    </lineage>
</organism>
<proteinExistence type="inferred from homology"/>
<evidence type="ECO:0000256" key="1">
    <source>
        <dbReference type="ARBA" id="ARBA00009019"/>
    </source>
</evidence>
<reference evidence="5" key="1">
    <citation type="submission" date="2025-08" db="UniProtKB">
        <authorList>
            <consortium name="Ensembl"/>
        </authorList>
    </citation>
    <scope>IDENTIFICATION</scope>
</reference>
<dbReference type="Proteomes" id="UP000264820">
    <property type="component" value="Unplaced"/>
</dbReference>
<dbReference type="PANTHER" id="PTHR19232">
    <property type="entry name" value="CENTROCORTIN FAMILY MEMBER"/>
    <property type="match status" value="1"/>
</dbReference>
<name>A0A3Q2XZ95_HIPCM</name>
<evidence type="ECO:0000256" key="4">
    <source>
        <dbReference type="SAM" id="MobiDB-lite"/>
    </source>
</evidence>
<dbReference type="OMA" id="WASERQM"/>
<accession>A0A3Q2XZ95</accession>